<proteinExistence type="predicted"/>
<feature type="compositionally biased region" description="Basic residues" evidence="1">
    <location>
        <begin position="39"/>
        <end position="52"/>
    </location>
</feature>
<gene>
    <name evidence="2" type="ORF">ENP70_02850</name>
</gene>
<accession>A0A7C1T796</accession>
<sequence length="67" mass="7393">MVVDAAKAAESAIETGCQEAFIAGWTGEENPQAPFARLAHSRHHKRPIRMRRRQDNVPSKAANQVIA</sequence>
<reference evidence="2" key="1">
    <citation type="journal article" date="2020" name="mSystems">
        <title>Genome- and Community-Level Interaction Insights into Carbon Utilization and Element Cycling Functions of Hydrothermarchaeota in Hydrothermal Sediment.</title>
        <authorList>
            <person name="Zhou Z."/>
            <person name="Liu Y."/>
            <person name="Xu W."/>
            <person name="Pan J."/>
            <person name="Luo Z.H."/>
            <person name="Li M."/>
        </authorList>
    </citation>
    <scope>NUCLEOTIDE SEQUENCE [LARGE SCALE GENOMIC DNA]</scope>
    <source>
        <strain evidence="2">SpSt-243</strain>
    </source>
</reference>
<evidence type="ECO:0000256" key="1">
    <source>
        <dbReference type="SAM" id="MobiDB-lite"/>
    </source>
</evidence>
<dbReference type="EMBL" id="DSKI01000156">
    <property type="protein sequence ID" value="HEB42645.1"/>
    <property type="molecule type" value="Genomic_DNA"/>
</dbReference>
<feature type="region of interest" description="Disordered" evidence="1">
    <location>
        <begin position="39"/>
        <end position="67"/>
    </location>
</feature>
<protein>
    <submittedName>
        <fullName evidence="2">Uncharacterized protein</fullName>
    </submittedName>
</protein>
<name>A0A7C1T796_9HYPH</name>
<organism evidence="2">
    <name type="scientific">Agrobacterium albertimagni</name>
    <dbReference type="NCBI Taxonomy" id="147266"/>
    <lineage>
        <taxon>Bacteria</taxon>
        <taxon>Pseudomonadati</taxon>
        <taxon>Pseudomonadota</taxon>
        <taxon>Alphaproteobacteria</taxon>
        <taxon>Hyphomicrobiales</taxon>
        <taxon>Rhizobiaceae</taxon>
        <taxon>Rhizobium/Agrobacterium group</taxon>
        <taxon>Agrobacterium</taxon>
    </lineage>
</organism>
<comment type="caution">
    <text evidence="2">The sequence shown here is derived from an EMBL/GenBank/DDBJ whole genome shotgun (WGS) entry which is preliminary data.</text>
</comment>
<dbReference type="AlphaFoldDB" id="A0A7C1T796"/>
<evidence type="ECO:0000313" key="2">
    <source>
        <dbReference type="EMBL" id="HEB42645.1"/>
    </source>
</evidence>